<dbReference type="GO" id="GO:0030983">
    <property type="term" value="F:mismatched DNA binding"/>
    <property type="evidence" value="ECO:0007669"/>
    <property type="project" value="InterPro"/>
</dbReference>
<gene>
    <name evidence="11" type="primary">107369494</name>
</gene>
<evidence type="ECO:0000259" key="10">
    <source>
        <dbReference type="PROSITE" id="PS00486"/>
    </source>
</evidence>
<dbReference type="Pfam" id="PF05192">
    <property type="entry name" value="MutS_III"/>
    <property type="match status" value="1"/>
</dbReference>
<dbReference type="OMA" id="LVRFPQK"/>
<evidence type="ECO:0000256" key="5">
    <source>
        <dbReference type="ARBA" id="ARBA00022840"/>
    </source>
</evidence>
<evidence type="ECO:0000256" key="3">
    <source>
        <dbReference type="ARBA" id="ARBA00022741"/>
    </source>
</evidence>
<dbReference type="Pfam" id="PF05190">
    <property type="entry name" value="MutS_IV"/>
    <property type="match status" value="1"/>
</dbReference>
<reference evidence="12" key="1">
    <citation type="submission" date="2011-08" db="EMBL/GenBank/DDBJ databases">
        <authorList>
            <person name="Rombauts S."/>
        </authorList>
    </citation>
    <scope>NUCLEOTIDE SEQUENCE</scope>
    <source>
        <strain evidence="12">London</strain>
    </source>
</reference>
<dbReference type="Pfam" id="PF00488">
    <property type="entry name" value="MutS_V"/>
    <property type="match status" value="1"/>
</dbReference>
<dbReference type="Gene3D" id="1.10.1420.10">
    <property type="match status" value="2"/>
</dbReference>
<dbReference type="AlphaFoldDB" id="T1L251"/>
<dbReference type="InterPro" id="IPR007695">
    <property type="entry name" value="DNA_mismatch_repair_MutS-lik_N"/>
</dbReference>
<dbReference type="OrthoDB" id="10252754at2759"/>
<dbReference type="GO" id="GO:0140664">
    <property type="term" value="F:ATP-dependent DNA damage sensor activity"/>
    <property type="evidence" value="ECO:0007669"/>
    <property type="project" value="InterPro"/>
</dbReference>
<dbReference type="InterPro" id="IPR007861">
    <property type="entry name" value="DNA_mismatch_repair_MutS_clamp"/>
</dbReference>
<comment type="similarity">
    <text evidence="2 9">Belongs to the DNA mismatch repair MutS family.</text>
</comment>
<dbReference type="GO" id="GO:0006298">
    <property type="term" value="P:mismatch repair"/>
    <property type="evidence" value="ECO:0007669"/>
    <property type="project" value="InterPro"/>
</dbReference>
<comment type="function">
    <text evidence="9">Component of the post-replicative DNA mismatch repair system (MMR).</text>
</comment>
<dbReference type="GO" id="GO:0006312">
    <property type="term" value="P:mitotic recombination"/>
    <property type="evidence" value="ECO:0007669"/>
    <property type="project" value="TreeGrafter"/>
</dbReference>
<dbReference type="EnsemblMetazoa" id="tetur32g02030.1">
    <property type="protein sequence ID" value="tetur32g02030.1"/>
    <property type="gene ID" value="tetur32g02030"/>
</dbReference>
<evidence type="ECO:0000256" key="7">
    <source>
        <dbReference type="ARBA" id="ARBA00023204"/>
    </source>
</evidence>
<comment type="subcellular location">
    <subcellularLocation>
        <location evidence="1">Nucleus</location>
    </subcellularLocation>
</comment>
<dbReference type="PIRSF" id="PIRSF005813">
    <property type="entry name" value="MSH2"/>
    <property type="match status" value="1"/>
</dbReference>
<accession>T1L251</accession>
<dbReference type="Pfam" id="PF01624">
    <property type="entry name" value="MutS_I"/>
    <property type="match status" value="1"/>
</dbReference>
<dbReference type="NCBIfam" id="NF003810">
    <property type="entry name" value="PRK05399.1"/>
    <property type="match status" value="1"/>
</dbReference>
<dbReference type="Gene3D" id="3.30.420.110">
    <property type="entry name" value="MutS, connector domain"/>
    <property type="match status" value="1"/>
</dbReference>
<dbReference type="SMART" id="SM00534">
    <property type="entry name" value="MUTSac"/>
    <property type="match status" value="1"/>
</dbReference>
<dbReference type="STRING" id="32264.T1L251"/>
<dbReference type="Proteomes" id="UP000015104">
    <property type="component" value="Unassembled WGS sequence"/>
</dbReference>
<dbReference type="Gene3D" id="3.40.1170.10">
    <property type="entry name" value="DNA repair protein MutS, domain I"/>
    <property type="match status" value="1"/>
</dbReference>
<protein>
    <recommendedName>
        <fullName evidence="10">DNA mismatch repair proteins mutS family domain-containing protein</fullName>
    </recommendedName>
</protein>
<dbReference type="PANTHER" id="PTHR11361">
    <property type="entry name" value="DNA MISMATCH REPAIR PROTEIN MUTS FAMILY MEMBER"/>
    <property type="match status" value="1"/>
</dbReference>
<dbReference type="Gene3D" id="3.40.50.300">
    <property type="entry name" value="P-loop containing nucleotide triphosphate hydrolases"/>
    <property type="match status" value="1"/>
</dbReference>
<keyword evidence="4 9" id="KW-0227">DNA damage</keyword>
<keyword evidence="12" id="KW-1185">Reference proteome</keyword>
<dbReference type="HOGENOM" id="CLU_002472_10_0_1"/>
<dbReference type="PROSITE" id="PS00486">
    <property type="entry name" value="DNA_MISMATCH_REPAIR_2"/>
    <property type="match status" value="1"/>
</dbReference>
<dbReference type="SUPFAM" id="SSF48334">
    <property type="entry name" value="DNA repair protein MutS, domain III"/>
    <property type="match status" value="1"/>
</dbReference>
<sequence>MEGDCEDQALDVPHETDFLVFYRKLSEKSPTTVRLFDRKDFFTMHGPDALFIANDILKTQTVIKYIDSIPSIALSMNKLEMILKELLLIRHYRVEIYKQEKSSRSASWSLDVKASPGNLGSLEDTLYSVNDNSSGLISVKIFGNDVPIIGVAYINTLERIINVIQFEDDQYLSTFEAILVQCAPKEVIIPKSFRSSVFFKRFEEIMDLNKILVTDVKPQSYSEDYPTLQLQMNKIVASKGKTDYLEDQKLATAALSAAIEYLNLSTGGVDGRYIMKKFDVSFVRLDSSAIKSLDLFTIAGTEPSSNSNFSVYHLLNNCRTLAGQRLLVQWIRQPLTDLNHIQERLDLVDFFRKYDDIRKTLNNVNLRRVPDLLRLSKKFEQEKAALFDCCKVYDFIKCIPSIVELLESSGDPKIKETFVDSLKRSNEDFEEFVKLIQSTVDFTRLNEDREPMIKADFDEELEKIYKDLQEVEDAADGLATSICRKFDIDPAKLKLERNSQTGYNFRVTKKEEKSIRNSQGIRFIDRAKKDAIRFVNDKLDNLSSKYVELMATYESQQKELVEGIIKVAATYSEAMRSLGDLIAKLDVIISFAIYSCSGKKFCRPELLPKGSGKIILSQVRHPCLEAQPNSIYVPNDVHLDENDHKFYLVTGPNMGGKSTYIRSVGIAVLLAHIGSYVPADSATISLVDGIQTRVGSSDYQLKGVSTFMAEMIETSSILRGATKDSLIIIDELGRGTSTYDGFGLSWHISEYIATKINAYCFFATHFHELTALTKEVPLIGNLNVKAETSSDGLVFLYKVEKGICDQSFGIHVAKLAQFPDHIIADASRKVQELEGFSGVDDKTRRIREHVLKSIHEFKVDEAGDEKIEKFVSELRKYVKIKSSES</sequence>
<keyword evidence="5" id="KW-0067">ATP-binding</keyword>
<evidence type="ECO:0000256" key="6">
    <source>
        <dbReference type="ARBA" id="ARBA00023125"/>
    </source>
</evidence>
<feature type="domain" description="DNA mismatch repair proteins mutS family" evidence="10">
    <location>
        <begin position="725"/>
        <end position="741"/>
    </location>
</feature>
<evidence type="ECO:0000256" key="4">
    <source>
        <dbReference type="ARBA" id="ARBA00022763"/>
    </source>
</evidence>
<dbReference type="PANTHER" id="PTHR11361:SF35">
    <property type="entry name" value="DNA MISMATCH REPAIR PROTEIN MSH2"/>
    <property type="match status" value="1"/>
</dbReference>
<dbReference type="InterPro" id="IPR000432">
    <property type="entry name" value="DNA_mismatch_repair_MutS_C"/>
</dbReference>
<dbReference type="InterPro" id="IPR011184">
    <property type="entry name" value="DNA_mismatch_repair_Msh2"/>
</dbReference>
<keyword evidence="7 9" id="KW-0234">DNA repair</keyword>
<evidence type="ECO:0000256" key="1">
    <source>
        <dbReference type="ARBA" id="ARBA00004123"/>
    </source>
</evidence>
<evidence type="ECO:0000313" key="12">
    <source>
        <dbReference type="Proteomes" id="UP000015104"/>
    </source>
</evidence>
<dbReference type="SMART" id="SM00533">
    <property type="entry name" value="MUTSd"/>
    <property type="match status" value="1"/>
</dbReference>
<organism evidence="11 12">
    <name type="scientific">Tetranychus urticae</name>
    <name type="common">Two-spotted spider mite</name>
    <dbReference type="NCBI Taxonomy" id="32264"/>
    <lineage>
        <taxon>Eukaryota</taxon>
        <taxon>Metazoa</taxon>
        <taxon>Ecdysozoa</taxon>
        <taxon>Arthropoda</taxon>
        <taxon>Chelicerata</taxon>
        <taxon>Arachnida</taxon>
        <taxon>Acari</taxon>
        <taxon>Acariformes</taxon>
        <taxon>Trombidiformes</taxon>
        <taxon>Prostigmata</taxon>
        <taxon>Eleutherengona</taxon>
        <taxon>Raphignathae</taxon>
        <taxon>Tetranychoidea</taxon>
        <taxon>Tetranychidae</taxon>
        <taxon>Tetranychus</taxon>
    </lineage>
</organism>
<dbReference type="KEGG" id="tut:107369494"/>
<keyword evidence="8" id="KW-0539">Nucleus</keyword>
<evidence type="ECO:0000256" key="2">
    <source>
        <dbReference type="ARBA" id="ARBA00006271"/>
    </source>
</evidence>
<dbReference type="eggNOG" id="KOG0219">
    <property type="taxonomic scope" value="Eukaryota"/>
</dbReference>
<name>T1L251_TETUR</name>
<evidence type="ECO:0000313" key="11">
    <source>
        <dbReference type="EnsemblMetazoa" id="tetur32g02030.1"/>
    </source>
</evidence>
<dbReference type="InterPro" id="IPR036678">
    <property type="entry name" value="MutS_con_dom_sf"/>
</dbReference>
<dbReference type="InterPro" id="IPR016151">
    <property type="entry name" value="DNA_mismatch_repair_MutS_N"/>
</dbReference>
<dbReference type="GO" id="GO:0005524">
    <property type="term" value="F:ATP binding"/>
    <property type="evidence" value="ECO:0007669"/>
    <property type="project" value="UniProtKB-KW"/>
</dbReference>
<dbReference type="InterPro" id="IPR045076">
    <property type="entry name" value="MutS"/>
</dbReference>
<dbReference type="EMBL" id="CAEY01000925">
    <property type="status" value="NOT_ANNOTATED_CDS"/>
    <property type="molecule type" value="Genomic_DNA"/>
</dbReference>
<evidence type="ECO:0000256" key="9">
    <source>
        <dbReference type="RuleBase" id="RU003756"/>
    </source>
</evidence>
<keyword evidence="3 9" id="KW-0547">Nucleotide-binding</keyword>
<reference evidence="11" key="2">
    <citation type="submission" date="2015-06" db="UniProtKB">
        <authorList>
            <consortium name="EnsemblMetazoa"/>
        </authorList>
    </citation>
    <scope>IDENTIFICATION</scope>
</reference>
<dbReference type="InterPro" id="IPR007860">
    <property type="entry name" value="DNA_mmatch_repair_MutS_con_dom"/>
</dbReference>
<dbReference type="FunFam" id="3.40.50.300:FF:005021">
    <property type="entry name" value="Predicted protein"/>
    <property type="match status" value="1"/>
</dbReference>
<dbReference type="InterPro" id="IPR036187">
    <property type="entry name" value="DNA_mismatch_repair_MutS_sf"/>
</dbReference>
<dbReference type="SUPFAM" id="SSF52540">
    <property type="entry name" value="P-loop containing nucleoside triphosphate hydrolases"/>
    <property type="match status" value="1"/>
</dbReference>
<dbReference type="Pfam" id="PF05188">
    <property type="entry name" value="MutS_II"/>
    <property type="match status" value="1"/>
</dbReference>
<proteinExistence type="inferred from homology"/>
<dbReference type="GO" id="GO:0032301">
    <property type="term" value="C:MutSalpha complex"/>
    <property type="evidence" value="ECO:0007669"/>
    <property type="project" value="TreeGrafter"/>
</dbReference>
<dbReference type="InterPro" id="IPR007696">
    <property type="entry name" value="DNA_mismatch_repair_MutS_core"/>
</dbReference>
<evidence type="ECO:0000256" key="8">
    <source>
        <dbReference type="ARBA" id="ARBA00023242"/>
    </source>
</evidence>
<keyword evidence="6 9" id="KW-0238">DNA-binding</keyword>
<dbReference type="InterPro" id="IPR027417">
    <property type="entry name" value="P-loop_NTPase"/>
</dbReference>